<feature type="compositionally biased region" description="Basic and acidic residues" evidence="8">
    <location>
        <begin position="226"/>
        <end position="259"/>
    </location>
</feature>
<evidence type="ECO:0000256" key="2">
    <source>
        <dbReference type="ARBA" id="ARBA00008864"/>
    </source>
</evidence>
<sequence>MSLPRTLGELQLYRVLQRAHLLPYYNTFIQQGGDDVQQLSEAGEEEFLEIMSLVGMATKPLHVRRLQKALQEWVVNPAVFNQPLASVPLSSFSASKLINASSRESKKRPVSSSRGATPAKQGKHLRSFSTASARSISPNSPSDGRENFSVQFSGEECQPPEPDSSVPGNDPTSPRESPTQLDLDTAQTITDNVRHTVKTFPKSYPDVFWKLNKKFAQSVGLIFRTDDNNNPAKEEAIRKSGGRSEWKRGNSRQLSKDEVGNSVNNNSSLREKKVRGRFIKIQLWGGRLKE</sequence>
<dbReference type="GO" id="GO:0005634">
    <property type="term" value="C:nucleus"/>
    <property type="evidence" value="ECO:0007669"/>
    <property type="project" value="UniProtKB-SubCell"/>
</dbReference>
<dbReference type="Pfam" id="PF04905">
    <property type="entry name" value="NCD2"/>
    <property type="match status" value="1"/>
</dbReference>
<evidence type="ECO:0000256" key="7">
    <source>
        <dbReference type="ARBA" id="ARBA00023242"/>
    </source>
</evidence>
<dbReference type="Proteomes" id="UP000287033">
    <property type="component" value="Unassembled WGS sequence"/>
</dbReference>
<feature type="compositionally biased region" description="Polar residues" evidence="8">
    <location>
        <begin position="166"/>
        <end position="185"/>
    </location>
</feature>
<dbReference type="Gene3D" id="1.20.120.2010">
    <property type="entry name" value="NAB conserved domain 2"/>
    <property type="match status" value="1"/>
</dbReference>
<name>A0A401TDN6_CHIPU</name>
<feature type="region of interest" description="Disordered" evidence="8">
    <location>
        <begin position="226"/>
        <end position="268"/>
    </location>
</feature>
<dbReference type="PANTHER" id="PTHR12623:SF10">
    <property type="entry name" value="NGFI-A-BINDING PROTEIN HOMOLOG"/>
    <property type="match status" value="1"/>
</dbReference>
<evidence type="ECO:0008006" key="13">
    <source>
        <dbReference type="Google" id="ProtNLM"/>
    </source>
</evidence>
<dbReference type="STRING" id="137246.A0A401TDN6"/>
<dbReference type="GO" id="GO:0045892">
    <property type="term" value="P:negative regulation of DNA-templated transcription"/>
    <property type="evidence" value="ECO:0007669"/>
    <property type="project" value="InterPro"/>
</dbReference>
<evidence type="ECO:0000259" key="9">
    <source>
        <dbReference type="Pfam" id="PF04904"/>
    </source>
</evidence>
<evidence type="ECO:0000256" key="4">
    <source>
        <dbReference type="ARBA" id="ARBA00022491"/>
    </source>
</evidence>
<dbReference type="InterPro" id="IPR006988">
    <property type="entry name" value="Nab_N"/>
</dbReference>
<evidence type="ECO:0000313" key="11">
    <source>
        <dbReference type="EMBL" id="GCC40748.1"/>
    </source>
</evidence>
<dbReference type="OrthoDB" id="10028556at2759"/>
<reference evidence="11 12" key="1">
    <citation type="journal article" date="2018" name="Nat. Ecol. Evol.">
        <title>Shark genomes provide insights into elasmobranch evolution and the origin of vertebrates.</title>
        <authorList>
            <person name="Hara Y"/>
            <person name="Yamaguchi K"/>
            <person name="Onimaru K"/>
            <person name="Kadota M"/>
            <person name="Koyanagi M"/>
            <person name="Keeley SD"/>
            <person name="Tatsumi K"/>
            <person name="Tanaka K"/>
            <person name="Motone F"/>
            <person name="Kageyama Y"/>
            <person name="Nozu R"/>
            <person name="Adachi N"/>
            <person name="Nishimura O"/>
            <person name="Nakagawa R"/>
            <person name="Tanegashima C"/>
            <person name="Kiyatake I"/>
            <person name="Matsumoto R"/>
            <person name="Murakumo K"/>
            <person name="Nishida K"/>
            <person name="Terakita A"/>
            <person name="Kuratani S"/>
            <person name="Sato K"/>
            <person name="Hyodo S Kuraku.S."/>
        </authorList>
    </citation>
    <scope>NUCLEOTIDE SEQUENCE [LARGE SCALE GENOMIC DNA]</scope>
</reference>
<comment type="similarity">
    <text evidence="2">Belongs to the NAB family.</text>
</comment>
<organism evidence="11 12">
    <name type="scientific">Chiloscyllium punctatum</name>
    <name type="common">Brownbanded bambooshark</name>
    <name type="synonym">Hemiscyllium punctatum</name>
    <dbReference type="NCBI Taxonomy" id="137246"/>
    <lineage>
        <taxon>Eukaryota</taxon>
        <taxon>Metazoa</taxon>
        <taxon>Chordata</taxon>
        <taxon>Craniata</taxon>
        <taxon>Vertebrata</taxon>
        <taxon>Chondrichthyes</taxon>
        <taxon>Elasmobranchii</taxon>
        <taxon>Galeomorphii</taxon>
        <taxon>Galeoidea</taxon>
        <taxon>Orectolobiformes</taxon>
        <taxon>Hemiscylliidae</taxon>
        <taxon>Chiloscyllium</taxon>
    </lineage>
</organism>
<feature type="compositionally biased region" description="Polar residues" evidence="8">
    <location>
        <begin position="127"/>
        <end position="152"/>
    </location>
</feature>
<keyword evidence="6" id="KW-0804">Transcription</keyword>
<dbReference type="InterPro" id="IPR013761">
    <property type="entry name" value="SAM/pointed_sf"/>
</dbReference>
<evidence type="ECO:0000313" key="12">
    <source>
        <dbReference type="Proteomes" id="UP000287033"/>
    </source>
</evidence>
<accession>A0A401TDN6</accession>
<feature type="region of interest" description="Disordered" evidence="8">
    <location>
        <begin position="100"/>
        <end position="185"/>
    </location>
</feature>
<dbReference type="CDD" id="cd09487">
    <property type="entry name" value="SAM_superfamily"/>
    <property type="match status" value="1"/>
</dbReference>
<dbReference type="Gene3D" id="1.10.150.50">
    <property type="entry name" value="Transcription Factor, Ets-1"/>
    <property type="match status" value="1"/>
</dbReference>
<keyword evidence="5" id="KW-0805">Transcription regulation</keyword>
<feature type="domain" description="NAB co-repressor" evidence="10">
    <location>
        <begin position="181"/>
        <end position="264"/>
    </location>
</feature>
<evidence type="ECO:0000259" key="10">
    <source>
        <dbReference type="Pfam" id="PF04905"/>
    </source>
</evidence>
<dbReference type="PANTHER" id="PTHR12623">
    <property type="entry name" value="NGFI-A BINDING PROTEIN"/>
    <property type="match status" value="1"/>
</dbReference>
<dbReference type="EMBL" id="BEZZ01041674">
    <property type="protein sequence ID" value="GCC40748.1"/>
    <property type="molecule type" value="Genomic_DNA"/>
</dbReference>
<evidence type="ECO:0000256" key="3">
    <source>
        <dbReference type="ARBA" id="ARBA00011364"/>
    </source>
</evidence>
<protein>
    <recommendedName>
        <fullName evidence="13">Nab N-terminal domain-containing protein</fullName>
    </recommendedName>
</protein>
<comment type="caution">
    <text evidence="11">The sequence shown here is derived from an EMBL/GenBank/DDBJ whole genome shotgun (WGS) entry which is preliminary data.</text>
</comment>
<dbReference type="InterPro" id="IPR039040">
    <property type="entry name" value="NAB_fam"/>
</dbReference>
<gene>
    <name evidence="11" type="ORF">chiPu_0024561</name>
</gene>
<evidence type="ECO:0000256" key="1">
    <source>
        <dbReference type="ARBA" id="ARBA00004123"/>
    </source>
</evidence>
<proteinExistence type="inferred from homology"/>
<comment type="subunit">
    <text evidence="3">Homomultimers may associate with EGR1 bound to DNA.</text>
</comment>
<evidence type="ECO:0000256" key="6">
    <source>
        <dbReference type="ARBA" id="ARBA00023163"/>
    </source>
</evidence>
<keyword evidence="7" id="KW-0539">Nucleus</keyword>
<feature type="domain" description="Nab N-terminal" evidence="9">
    <location>
        <begin position="4"/>
        <end position="81"/>
    </location>
</feature>
<evidence type="ECO:0000256" key="8">
    <source>
        <dbReference type="SAM" id="MobiDB-lite"/>
    </source>
</evidence>
<comment type="subcellular location">
    <subcellularLocation>
        <location evidence="1">Nucleus</location>
    </subcellularLocation>
</comment>
<dbReference type="OMA" id="REVTYRH"/>
<evidence type="ECO:0000256" key="5">
    <source>
        <dbReference type="ARBA" id="ARBA00023015"/>
    </source>
</evidence>
<dbReference type="InterPro" id="IPR006989">
    <property type="entry name" value="NAB_co-repressor_dom"/>
</dbReference>
<keyword evidence="4" id="KW-0678">Repressor</keyword>
<dbReference type="InterPro" id="IPR038398">
    <property type="entry name" value="NCD2_sf"/>
</dbReference>
<dbReference type="GO" id="GO:0003712">
    <property type="term" value="F:transcription coregulator activity"/>
    <property type="evidence" value="ECO:0007669"/>
    <property type="project" value="InterPro"/>
</dbReference>
<dbReference type="AlphaFoldDB" id="A0A401TDN6"/>
<dbReference type="Pfam" id="PF04904">
    <property type="entry name" value="SAM_NCD1"/>
    <property type="match status" value="1"/>
</dbReference>
<keyword evidence="12" id="KW-1185">Reference proteome</keyword>